<feature type="region of interest" description="Disordered" evidence="5">
    <location>
        <begin position="1"/>
        <end position="22"/>
    </location>
</feature>
<keyword evidence="4" id="KW-0560">Oxidoreductase</keyword>
<dbReference type="GO" id="GO:0012501">
    <property type="term" value="P:programmed cell death"/>
    <property type="evidence" value="ECO:0007669"/>
    <property type="project" value="TreeGrafter"/>
</dbReference>
<feature type="region of interest" description="Disordered" evidence="5">
    <location>
        <begin position="362"/>
        <end position="436"/>
    </location>
</feature>
<dbReference type="InterPro" id="IPR036188">
    <property type="entry name" value="FAD/NAD-bd_sf"/>
</dbReference>
<evidence type="ECO:0000259" key="6">
    <source>
        <dbReference type="Pfam" id="PF07992"/>
    </source>
</evidence>
<reference evidence="7 8" key="1">
    <citation type="journal article" date="2010" name="Nature">
        <title>The Ectocarpus genome and the independent evolution of multicellularity in brown algae.</title>
        <authorList>
            <person name="Cock J.M."/>
            <person name="Sterck L."/>
            <person name="Rouze P."/>
            <person name="Scornet D."/>
            <person name="Allen A.E."/>
            <person name="Amoutzias G."/>
            <person name="Anthouard V."/>
            <person name="Artiguenave F."/>
            <person name="Aury J.M."/>
            <person name="Badger J.H."/>
            <person name="Beszteri B."/>
            <person name="Billiau K."/>
            <person name="Bonnet E."/>
            <person name="Bothwell J.H."/>
            <person name="Bowler C."/>
            <person name="Boyen C."/>
            <person name="Brownlee C."/>
            <person name="Carrano C.J."/>
            <person name="Charrier B."/>
            <person name="Cho G.Y."/>
            <person name="Coelho S.M."/>
            <person name="Collen J."/>
            <person name="Corre E."/>
            <person name="Da Silva C."/>
            <person name="Delage L."/>
            <person name="Delaroque N."/>
            <person name="Dittami S.M."/>
            <person name="Doulbeau S."/>
            <person name="Elias M."/>
            <person name="Farnham G."/>
            <person name="Gachon C.M."/>
            <person name="Gschloessl B."/>
            <person name="Heesch S."/>
            <person name="Jabbari K."/>
            <person name="Jubin C."/>
            <person name="Kawai H."/>
            <person name="Kimura K."/>
            <person name="Kloareg B."/>
            <person name="Kupper F.C."/>
            <person name="Lang D."/>
            <person name="Le Bail A."/>
            <person name="Leblanc C."/>
            <person name="Lerouge P."/>
            <person name="Lohr M."/>
            <person name="Lopez P.J."/>
            <person name="Martens C."/>
            <person name="Maumus F."/>
            <person name="Michel G."/>
            <person name="Miranda-Saavedra D."/>
            <person name="Morales J."/>
            <person name="Moreau H."/>
            <person name="Motomura T."/>
            <person name="Nagasato C."/>
            <person name="Napoli C.A."/>
            <person name="Nelson D.R."/>
            <person name="Nyvall-Collen P."/>
            <person name="Peters A.F."/>
            <person name="Pommier C."/>
            <person name="Potin P."/>
            <person name="Poulain J."/>
            <person name="Quesneville H."/>
            <person name="Read B."/>
            <person name="Rensing S.A."/>
            <person name="Ritter A."/>
            <person name="Rousvoal S."/>
            <person name="Samanta M."/>
            <person name="Samson G."/>
            <person name="Schroeder D.C."/>
            <person name="Segurens B."/>
            <person name="Strittmatter M."/>
            <person name="Tonon T."/>
            <person name="Tregear J.W."/>
            <person name="Valentin K."/>
            <person name="von Dassow P."/>
            <person name="Yamagishi T."/>
            <person name="Van de Peer Y."/>
            <person name="Wincker P."/>
        </authorList>
    </citation>
    <scope>NUCLEOTIDE SEQUENCE [LARGE SCALE GENOMIC DNA]</scope>
    <source>
        <strain evidence="8">Ec32 / CCAP1310/4</strain>
    </source>
</reference>
<feature type="compositionally biased region" description="Basic and acidic residues" evidence="5">
    <location>
        <begin position="52"/>
        <end position="65"/>
    </location>
</feature>
<dbReference type="GO" id="GO:0016174">
    <property type="term" value="F:NAD(P)H oxidase H2O2-forming activity"/>
    <property type="evidence" value="ECO:0007669"/>
    <property type="project" value="TreeGrafter"/>
</dbReference>
<evidence type="ECO:0000256" key="1">
    <source>
        <dbReference type="ARBA" id="ARBA00006442"/>
    </source>
</evidence>
<keyword evidence="8" id="KW-1185">Reference proteome</keyword>
<feature type="compositionally biased region" description="Gly residues" evidence="5">
    <location>
        <begin position="364"/>
        <end position="374"/>
    </location>
</feature>
<keyword evidence="2" id="KW-0285">Flavoprotein</keyword>
<dbReference type="Proteomes" id="UP000002630">
    <property type="component" value="Linkage Group LG22"/>
</dbReference>
<dbReference type="EMBL" id="FN649222">
    <property type="protein sequence ID" value="CBJ28272.1"/>
    <property type="molecule type" value="Genomic_DNA"/>
</dbReference>
<organism evidence="7 8">
    <name type="scientific">Ectocarpus siliculosus</name>
    <name type="common">Brown alga</name>
    <name type="synonym">Conferva siliculosa</name>
    <dbReference type="NCBI Taxonomy" id="2880"/>
    <lineage>
        <taxon>Eukaryota</taxon>
        <taxon>Sar</taxon>
        <taxon>Stramenopiles</taxon>
        <taxon>Ochrophyta</taxon>
        <taxon>PX clade</taxon>
        <taxon>Phaeophyceae</taxon>
        <taxon>Ectocarpales</taxon>
        <taxon>Ectocarpaceae</taxon>
        <taxon>Ectocarpus</taxon>
    </lineage>
</organism>
<dbReference type="InterPro" id="IPR016156">
    <property type="entry name" value="FAD/NAD-linked_Rdtase_dimer_sf"/>
</dbReference>
<dbReference type="OrthoDB" id="6029at2759"/>
<dbReference type="AlphaFoldDB" id="D7G9D2"/>
<feature type="compositionally biased region" description="Acidic residues" evidence="5">
    <location>
        <begin position="182"/>
        <end position="194"/>
    </location>
</feature>
<evidence type="ECO:0000256" key="5">
    <source>
        <dbReference type="SAM" id="MobiDB-lite"/>
    </source>
</evidence>
<evidence type="ECO:0000313" key="7">
    <source>
        <dbReference type="EMBL" id="CBJ28272.1"/>
    </source>
</evidence>
<accession>D7G9D2</accession>
<dbReference type="SUPFAM" id="SSF55424">
    <property type="entry name" value="FAD/NAD-linked reductases, dimerisation (C-terminal) domain"/>
    <property type="match status" value="1"/>
</dbReference>
<feature type="region of interest" description="Disordered" evidence="5">
    <location>
        <begin position="172"/>
        <end position="197"/>
    </location>
</feature>
<evidence type="ECO:0000313" key="8">
    <source>
        <dbReference type="Proteomes" id="UP000002630"/>
    </source>
</evidence>
<sequence>MRRLSLRPESSRSDNPSSTLGLGVGAILAMGGLLLATQGLPDDGNPAAMEAEGGRGGRHGGDDYHTSLASRTARRATTSTEPNATGSAAAPDSEQHSPEETDENSTISPPPAAPAAPPDPEPDSGGGGGGSGGGAPPNGDGGGGEAEEFPAEGSYRFYILTPEEAAAEGTSALDGFAGGWDGYEDDEDDDEDDDRGGRRLKERYHFVVIGGGTTADAAMESILRMRPEAEILCLSDETPCPADDSDTHTGSYEADFRLLKTDLVASFNQWRRHLAFRKEGFANGGGGGGGGGTTTGDSRGADGGEGRWAYGLSKGKEIRYHTYEPHDLIIEPERRCVRLLLDGTEVYYDKCLIANAGKPRDFALGGGGGGGGGGDDGDGTSEEEHAPRGSGRRLRRRERAKKAGDNGGRRGRSDKPLGIPEREAVGGGGSGSGGGSWRSRINKLTCLRDFVSLELLANDPSVKHVSVLGGGFLGCQVALALAERGRATGVAISQVYSERNPMGHVLPDYLAEHLRGELAKAGVAAVADTRLADLRYNSKTKRLEEQEREGAKHVVGGDDGKVGLETDYVVVASTDVDPGVEVASDSGLEIDERNGGIVVNGLFEAVNGVYAAGGAASFFDPNLGRGKGRRRIASHDHCVNSGLYAGYNMAATLTAAENDHEPAGSSTPSASPSASPRRKGPPPAPHPRFYDHVPFWRSNLAACGVVMEGLGDVDPSLRTMGVWLDYGEDNRKASYRRGVVYYMRDDKGRKVPRNMALQFTIYGTELGAILKTHRVLYLLA</sequence>
<feature type="region of interest" description="Disordered" evidence="5">
    <location>
        <begin position="658"/>
        <end position="686"/>
    </location>
</feature>
<evidence type="ECO:0000256" key="3">
    <source>
        <dbReference type="ARBA" id="ARBA00022827"/>
    </source>
</evidence>
<dbReference type="GO" id="GO:0071949">
    <property type="term" value="F:FAD binding"/>
    <property type="evidence" value="ECO:0007669"/>
    <property type="project" value="TreeGrafter"/>
</dbReference>
<dbReference type="STRING" id="2880.D7G9D2"/>
<dbReference type="EMBL" id="FN649747">
    <property type="protein sequence ID" value="CBJ28272.1"/>
    <property type="molecule type" value="Genomic_DNA"/>
</dbReference>
<feature type="compositionally biased region" description="Gly residues" evidence="5">
    <location>
        <begin position="425"/>
        <end position="436"/>
    </location>
</feature>
<feature type="region of interest" description="Disordered" evidence="5">
    <location>
        <begin position="282"/>
        <end position="304"/>
    </location>
</feature>
<dbReference type="Gene3D" id="3.50.50.60">
    <property type="entry name" value="FAD/NAD(P)-binding domain"/>
    <property type="match status" value="1"/>
</dbReference>
<dbReference type="InParanoid" id="D7G9D2"/>
<comment type="similarity">
    <text evidence="1">Belongs to the FAD-dependent oxidoreductase family.</text>
</comment>
<dbReference type="SUPFAM" id="SSF51905">
    <property type="entry name" value="FAD/NAD(P)-binding domain"/>
    <property type="match status" value="1"/>
</dbReference>
<dbReference type="InterPro" id="IPR050446">
    <property type="entry name" value="FAD-oxidoreductase/Apoptosis"/>
</dbReference>
<evidence type="ECO:0000256" key="2">
    <source>
        <dbReference type="ARBA" id="ARBA00022630"/>
    </source>
</evidence>
<feature type="compositionally biased region" description="Low complexity" evidence="5">
    <location>
        <begin position="66"/>
        <end position="80"/>
    </location>
</feature>
<feature type="domain" description="FAD/NAD(P)-binding" evidence="6">
    <location>
        <begin position="454"/>
        <end position="641"/>
    </location>
</feature>
<dbReference type="Pfam" id="PF07992">
    <property type="entry name" value="Pyr_redox_2"/>
    <property type="match status" value="1"/>
</dbReference>
<dbReference type="Gene3D" id="3.30.390.30">
    <property type="match status" value="1"/>
</dbReference>
<feature type="compositionally biased region" description="Gly residues" evidence="5">
    <location>
        <begin position="282"/>
        <end position="294"/>
    </location>
</feature>
<feature type="region of interest" description="Disordered" evidence="5">
    <location>
        <begin position="36"/>
        <end position="149"/>
    </location>
</feature>
<dbReference type="InterPro" id="IPR023753">
    <property type="entry name" value="FAD/NAD-binding_dom"/>
</dbReference>
<dbReference type="GO" id="GO:0005739">
    <property type="term" value="C:mitochondrion"/>
    <property type="evidence" value="ECO:0007669"/>
    <property type="project" value="TreeGrafter"/>
</dbReference>
<feature type="compositionally biased region" description="Low complexity" evidence="5">
    <location>
        <begin position="663"/>
        <end position="675"/>
    </location>
</feature>
<dbReference type="PANTHER" id="PTHR43557:SF4">
    <property type="entry name" value="APOPTOSIS-INDUCING FACTOR 1, MITOCHONDRIAL"/>
    <property type="match status" value="1"/>
</dbReference>
<dbReference type="eggNOG" id="KOG1346">
    <property type="taxonomic scope" value="Eukaryota"/>
</dbReference>
<dbReference type="PANTHER" id="PTHR43557">
    <property type="entry name" value="APOPTOSIS-INDUCING FACTOR 1"/>
    <property type="match status" value="1"/>
</dbReference>
<name>D7G9D2_ECTSI</name>
<dbReference type="GO" id="GO:0033108">
    <property type="term" value="P:mitochondrial respiratory chain complex assembly"/>
    <property type="evidence" value="ECO:0007669"/>
    <property type="project" value="TreeGrafter"/>
</dbReference>
<gene>
    <name evidence="7" type="ORF">Esi_0098_0001</name>
</gene>
<evidence type="ECO:0000256" key="4">
    <source>
        <dbReference type="ARBA" id="ARBA00023002"/>
    </source>
</evidence>
<feature type="compositionally biased region" description="Pro residues" evidence="5">
    <location>
        <begin position="108"/>
        <end position="119"/>
    </location>
</feature>
<proteinExistence type="inferred from homology"/>
<feature type="compositionally biased region" description="Basic and acidic residues" evidence="5">
    <location>
        <begin position="401"/>
        <end position="424"/>
    </location>
</feature>
<keyword evidence="3" id="KW-0274">FAD</keyword>
<feature type="compositionally biased region" description="Gly residues" evidence="5">
    <location>
        <begin position="124"/>
        <end position="144"/>
    </location>
</feature>
<protein>
    <recommendedName>
        <fullName evidence="6">FAD/NAD(P)-binding domain-containing protein</fullName>
    </recommendedName>
</protein>
<feature type="compositionally biased region" description="Basic residues" evidence="5">
    <location>
        <begin position="390"/>
        <end position="400"/>
    </location>
</feature>